<dbReference type="Proteomes" id="UP000838763">
    <property type="component" value="Unassembled WGS sequence"/>
</dbReference>
<feature type="region of interest" description="Disordered" evidence="1">
    <location>
        <begin position="323"/>
        <end position="350"/>
    </location>
</feature>
<dbReference type="AlphaFoldDB" id="A0A9P1H983"/>
<proteinExistence type="predicted"/>
<evidence type="ECO:0000313" key="4">
    <source>
        <dbReference type="Proteomes" id="UP000838763"/>
    </source>
</evidence>
<gene>
    <name evidence="3" type="ORF">PPNO1_LOCUS8782</name>
</gene>
<evidence type="ECO:0000256" key="1">
    <source>
        <dbReference type="SAM" id="MobiDB-lite"/>
    </source>
</evidence>
<sequence>MFKATRPDDALIFNKAKRQLLDSMRKFQSHVPGAKENELPTSWDDVVLAATAVQTQWETKAKDSRTGRARELVRKVCNGMNNHATALKMLPTESEYVSLVAGSVLMIIKVPYSMAAANHVNISEAFAKGMVEINDAVRLENLSHVYDTPVLKQLTMRLYAQIFSYLIKFMTWYTDRSVARLLKSFNESSLRLLEDDLSQIKLVSNLLSRQIQLHMSADVRVSKLMLEDLSGDIRYLLRFSELEERQSKIRDAANAELLRAIVRGEIEKSKEEVKECMLGVMSSYNEMMRSAISGSGITGLLEQQVPETIRTLTQLSPAGIDADKRRYRRSVSGPRDTHSTSDADDGHQTLDMESIRLASRHFEEYFTWEHVHPFIETPSPLLADTAFVVRLDAFTTSMESQLLYAYGRFHTQGPGILDKSAVVYKTLAQEAGVPVVSRESVELSALLYALIRQVIDLLPTNNTQVATFLDEERFSTLDGTLRTWKDALELFENLVDGVRLPLVLFVVHGLNILEEEAQGIAAEALEDLVQCFTRLANPLPVLRVRSSKSYSQPLGCRKCFSAC</sequence>
<dbReference type="EMBL" id="CALLCH030000019">
    <property type="protein sequence ID" value="CAI4219214.1"/>
    <property type="molecule type" value="Genomic_DNA"/>
</dbReference>
<feature type="domain" description="DUF7708" evidence="2">
    <location>
        <begin position="73"/>
        <end position="210"/>
    </location>
</feature>
<protein>
    <recommendedName>
        <fullName evidence="2">DUF7708 domain-containing protein</fullName>
    </recommendedName>
</protein>
<name>A0A9P1H983_9PEZI</name>
<comment type="caution">
    <text evidence="3">The sequence shown here is derived from an EMBL/GenBank/DDBJ whole genome shotgun (WGS) entry which is preliminary data.</text>
</comment>
<accession>A0A9P1H983</accession>
<organism evidence="3 4">
    <name type="scientific">Parascedosporium putredinis</name>
    <dbReference type="NCBI Taxonomy" id="1442378"/>
    <lineage>
        <taxon>Eukaryota</taxon>
        <taxon>Fungi</taxon>
        <taxon>Dikarya</taxon>
        <taxon>Ascomycota</taxon>
        <taxon>Pezizomycotina</taxon>
        <taxon>Sordariomycetes</taxon>
        <taxon>Hypocreomycetidae</taxon>
        <taxon>Microascales</taxon>
        <taxon>Microascaceae</taxon>
        <taxon>Parascedosporium</taxon>
    </lineage>
</organism>
<feature type="compositionally biased region" description="Basic and acidic residues" evidence="1">
    <location>
        <begin position="335"/>
        <end position="350"/>
    </location>
</feature>
<evidence type="ECO:0000313" key="3">
    <source>
        <dbReference type="EMBL" id="CAI4219214.1"/>
    </source>
</evidence>
<keyword evidence="4" id="KW-1185">Reference proteome</keyword>
<dbReference type="Pfam" id="PF24809">
    <property type="entry name" value="DUF7708"/>
    <property type="match status" value="1"/>
</dbReference>
<dbReference type="OrthoDB" id="4840035at2759"/>
<reference evidence="3" key="1">
    <citation type="submission" date="2022-11" db="EMBL/GenBank/DDBJ databases">
        <authorList>
            <person name="Scott C."/>
            <person name="Bruce N."/>
        </authorList>
    </citation>
    <scope>NUCLEOTIDE SEQUENCE</scope>
</reference>
<dbReference type="InterPro" id="IPR056125">
    <property type="entry name" value="DUF7708"/>
</dbReference>
<evidence type="ECO:0000259" key="2">
    <source>
        <dbReference type="Pfam" id="PF24809"/>
    </source>
</evidence>